<dbReference type="InterPro" id="IPR018484">
    <property type="entry name" value="FGGY_N"/>
</dbReference>
<dbReference type="PIRSF" id="PIRSF000538">
    <property type="entry name" value="GlpK"/>
    <property type="match status" value="1"/>
</dbReference>
<comment type="similarity">
    <text evidence="1">Belongs to the FGGY kinase family.</text>
</comment>
<dbReference type="CDD" id="cd07802">
    <property type="entry name" value="ASKHA_NBD_FGGY_EcLyxK-like"/>
    <property type="match status" value="1"/>
</dbReference>
<dbReference type="GO" id="GO:0005975">
    <property type="term" value="P:carbohydrate metabolic process"/>
    <property type="evidence" value="ECO:0007669"/>
    <property type="project" value="InterPro"/>
</dbReference>
<evidence type="ECO:0000256" key="3">
    <source>
        <dbReference type="ARBA" id="ARBA00022777"/>
    </source>
</evidence>
<keyword evidence="2" id="KW-0808">Transferase</keyword>
<dbReference type="Proteomes" id="UP000196320">
    <property type="component" value="Unassembled WGS sequence"/>
</dbReference>
<dbReference type="Gene3D" id="3.30.420.40">
    <property type="match status" value="2"/>
</dbReference>
<name>A0A1R4K6E5_9MICO</name>
<keyword evidence="7" id="KW-1185">Reference proteome</keyword>
<organism evidence="6 7">
    <name type="scientific">Microbacterium esteraromaticum</name>
    <dbReference type="NCBI Taxonomy" id="57043"/>
    <lineage>
        <taxon>Bacteria</taxon>
        <taxon>Bacillati</taxon>
        <taxon>Actinomycetota</taxon>
        <taxon>Actinomycetes</taxon>
        <taxon>Micrococcales</taxon>
        <taxon>Microbacteriaceae</taxon>
        <taxon>Microbacterium</taxon>
    </lineage>
</organism>
<dbReference type="InterPro" id="IPR000577">
    <property type="entry name" value="Carb_kinase_FGGY"/>
</dbReference>
<dbReference type="Pfam" id="PF00370">
    <property type="entry name" value="FGGY_N"/>
    <property type="match status" value="1"/>
</dbReference>
<dbReference type="PANTHER" id="PTHR43095:SF3">
    <property type="entry name" value="L-XYLULOSE_3-KETO-L-GULONATE KINASE"/>
    <property type="match status" value="1"/>
</dbReference>
<gene>
    <name evidence="6" type="ORF">FM104_10735</name>
</gene>
<dbReference type="PANTHER" id="PTHR43095">
    <property type="entry name" value="SUGAR KINASE"/>
    <property type="match status" value="1"/>
</dbReference>
<dbReference type="EMBL" id="FUKO01000023">
    <property type="protein sequence ID" value="SJN39930.1"/>
    <property type="molecule type" value="Genomic_DNA"/>
</dbReference>
<evidence type="ECO:0000259" key="5">
    <source>
        <dbReference type="Pfam" id="PF02782"/>
    </source>
</evidence>
<dbReference type="GO" id="GO:0016301">
    <property type="term" value="F:kinase activity"/>
    <property type="evidence" value="ECO:0007669"/>
    <property type="project" value="UniProtKB-KW"/>
</dbReference>
<dbReference type="SUPFAM" id="SSF53067">
    <property type="entry name" value="Actin-like ATPase domain"/>
    <property type="match status" value="2"/>
</dbReference>
<accession>A0A1R4K6E5</accession>
<dbReference type="InterPro" id="IPR018485">
    <property type="entry name" value="FGGY_C"/>
</dbReference>
<evidence type="ECO:0000313" key="6">
    <source>
        <dbReference type="EMBL" id="SJN39930.1"/>
    </source>
</evidence>
<sequence>MLGIDAGQTAVKAVVHDATLRPVATGRSVSPIDRSGDGYAERSHEALWHAVRTAIAGALRRVDPARIGAVAVSGHGDGLHLVDAAGRGVGPAITAMDSRARHEADEIAADPARSAVILARSGQASGASSPGALLLWAQRNRPEWIDAAQAMVFCKDVVRLRLTGDIVTDYSDATASFLEVDAATWSQEVLDAYGVGGLGGLLPPLQGSAAPVGGVTRTAAEQTGLPEGVPVLTGLHDVQASSIGMGALRVGRLACVAGSFNTNGVTTDRTDVDARWQSRLSITPDLRIAMSTSSTASPTLDWALRLLGAQHSEDRDRLISASAALAPESETPVVLPFFAGSPAGLEASGTISGLRSWHGPEHLMRGVLEGIALMHHWHLSALAEAFDFTGDVALGGGISRSTHYAQLVADVLGRPVRVACEDEPGAFGAAALAAVHLGLVESMDAAQSLAQLDRPIFPDADHMRWQRKRMDFDELIRANVPWWKEQSSAR</sequence>
<dbReference type="Pfam" id="PF02782">
    <property type="entry name" value="FGGY_C"/>
    <property type="match status" value="1"/>
</dbReference>
<dbReference type="InterPro" id="IPR043129">
    <property type="entry name" value="ATPase_NBD"/>
</dbReference>
<reference evidence="6 7" key="1">
    <citation type="submission" date="2017-02" db="EMBL/GenBank/DDBJ databases">
        <authorList>
            <person name="Peterson S.W."/>
        </authorList>
    </citation>
    <scope>NUCLEOTIDE SEQUENCE [LARGE SCALE GENOMIC DNA]</scope>
    <source>
        <strain evidence="6 7">B Mb 05.01</strain>
    </source>
</reference>
<keyword evidence="3 6" id="KW-0418">Kinase</keyword>
<evidence type="ECO:0000313" key="7">
    <source>
        <dbReference type="Proteomes" id="UP000196320"/>
    </source>
</evidence>
<proteinExistence type="inferred from homology"/>
<evidence type="ECO:0000256" key="2">
    <source>
        <dbReference type="ARBA" id="ARBA00022679"/>
    </source>
</evidence>
<dbReference type="AlphaFoldDB" id="A0A1R4K6E5"/>
<evidence type="ECO:0000256" key="1">
    <source>
        <dbReference type="ARBA" id="ARBA00009156"/>
    </source>
</evidence>
<dbReference type="InterPro" id="IPR050406">
    <property type="entry name" value="FGGY_Carb_Kinase"/>
</dbReference>
<protein>
    <submittedName>
        <fullName evidence="6">Carbohydrate kinase FGGY</fullName>
    </submittedName>
</protein>
<feature type="domain" description="Carbohydrate kinase FGGY N-terminal" evidence="4">
    <location>
        <begin position="1"/>
        <end position="244"/>
    </location>
</feature>
<evidence type="ECO:0000259" key="4">
    <source>
        <dbReference type="Pfam" id="PF00370"/>
    </source>
</evidence>
<feature type="domain" description="Carbohydrate kinase FGGY C-terminal" evidence="5">
    <location>
        <begin position="254"/>
        <end position="435"/>
    </location>
</feature>